<evidence type="ECO:0000313" key="3">
    <source>
        <dbReference type="EMBL" id="KAA5412468.1"/>
    </source>
</evidence>
<evidence type="ECO:0000313" key="7">
    <source>
        <dbReference type="EMBL" id="RGS39916.1"/>
    </source>
</evidence>
<dbReference type="KEGG" id="bcel:BcellWH2_03711"/>
<feature type="coiled-coil region" evidence="1">
    <location>
        <begin position="85"/>
        <end position="161"/>
    </location>
</feature>
<name>A0A0P0G064_9BACE</name>
<dbReference type="eggNOG" id="COG4372">
    <property type="taxonomic scope" value="Bacteria"/>
</dbReference>
<evidence type="ECO:0000313" key="10">
    <source>
        <dbReference type="Proteomes" id="UP000448877"/>
    </source>
</evidence>
<dbReference type="EMBL" id="QRVJ01000001">
    <property type="protein sequence ID" value="RGS39916.1"/>
    <property type="molecule type" value="Genomic_DNA"/>
</dbReference>
<reference evidence="2 8" key="1">
    <citation type="journal article" date="2015" name="Science">
        <title>Genetic determinants of in vivo fitness and diet responsiveness in multiple human gut Bacteroides.</title>
        <authorList>
            <person name="Wu M."/>
            <person name="McNulty N.P."/>
            <person name="Rodionov D.A."/>
            <person name="Khoroshkin M.S."/>
            <person name="Griffin N.W."/>
            <person name="Cheng J."/>
            <person name="Latreille P."/>
            <person name="Kerstetter R.A."/>
            <person name="Terrapon N."/>
            <person name="Henrissat B."/>
            <person name="Osterman A.L."/>
            <person name="Gordon J.I."/>
        </authorList>
    </citation>
    <scope>NUCLEOTIDE SEQUENCE [LARGE SCALE GENOMIC DNA]</scope>
    <source>
        <strain evidence="2 8">WH2</strain>
    </source>
</reference>
<evidence type="ECO:0000313" key="8">
    <source>
        <dbReference type="Proteomes" id="UP000061809"/>
    </source>
</evidence>
<evidence type="ECO:0000256" key="1">
    <source>
        <dbReference type="SAM" id="Coils"/>
    </source>
</evidence>
<keyword evidence="1" id="KW-0175">Coiled coil</keyword>
<reference evidence="6" key="5">
    <citation type="submission" date="2023-08" db="EMBL/GenBank/DDBJ databases">
        <title>Reintroducing virulent viruses to syntetic microbiomes.</title>
        <authorList>
            <person name="Wilde J."/>
            <person name="Boyes R."/>
            <person name="Robinson A.V."/>
            <person name="Daisley B.A."/>
            <person name="Allen-Vercoe E."/>
        </authorList>
    </citation>
    <scope>NUCLEOTIDE SEQUENCE</scope>
    <source>
        <strain evidence="6">225I_12FAA</strain>
    </source>
</reference>
<dbReference type="RefSeq" id="WP_007219746.1">
    <property type="nucleotide sequence ID" value="NZ_CABMLT010000010.1"/>
</dbReference>
<dbReference type="Proteomes" id="UP000283341">
    <property type="component" value="Unassembled WGS sequence"/>
</dbReference>
<dbReference type="EMBL" id="CP012801">
    <property type="protein sequence ID" value="ALJ60933.1"/>
    <property type="molecule type" value="Genomic_DNA"/>
</dbReference>
<proteinExistence type="predicted"/>
<dbReference type="EMBL" id="JAVSNH010000002">
    <property type="protein sequence ID" value="MDT4513646.1"/>
    <property type="molecule type" value="Genomic_DNA"/>
</dbReference>
<dbReference type="AlphaFoldDB" id="A0A0P0G064"/>
<dbReference type="STRING" id="246787.BcellWH2_03711"/>
<dbReference type="PATRIC" id="fig|246787.4.peg.3833"/>
<dbReference type="GeneID" id="66304968"/>
<dbReference type="EMBL" id="VVYV01000069">
    <property type="protein sequence ID" value="KAA5412468.1"/>
    <property type="molecule type" value="Genomic_DNA"/>
</dbReference>
<evidence type="ECO:0000313" key="4">
    <source>
        <dbReference type="EMBL" id="KAA5418841.1"/>
    </source>
</evidence>
<reference evidence="7 9" key="2">
    <citation type="submission" date="2018-08" db="EMBL/GenBank/DDBJ databases">
        <title>A genome reference for cultivated species of the human gut microbiota.</title>
        <authorList>
            <person name="Zou Y."/>
            <person name="Xue W."/>
            <person name="Luo G."/>
        </authorList>
    </citation>
    <scope>NUCLEOTIDE SEQUENCE [LARGE SCALE GENOMIC DNA]</scope>
    <source>
        <strain evidence="7 9">AF22-3AC</strain>
    </source>
</reference>
<reference evidence="5" key="4">
    <citation type="submission" date="2023-03" db="EMBL/GenBank/DDBJ databases">
        <title>DFI Biobank Strains.</title>
        <authorList>
            <person name="Mostad J."/>
            <person name="Paddock L."/>
            <person name="Medina S."/>
            <person name="Waligurski E."/>
            <person name="Barat B."/>
            <person name="Smith R."/>
            <person name="Burgo V."/>
            <person name="Metcalfe C."/>
            <person name="Woodson C."/>
            <person name="Sundararajan A."/>
            <person name="Ramaswamy R."/>
            <person name="Lin H."/>
            <person name="Pamer E.G."/>
        </authorList>
    </citation>
    <scope>NUCLEOTIDE SEQUENCE</scope>
    <source>
        <strain evidence="5">DFI.9.5</strain>
    </source>
</reference>
<dbReference type="Proteomes" id="UP001266995">
    <property type="component" value="Unassembled WGS sequence"/>
</dbReference>
<dbReference type="Proteomes" id="UP000448877">
    <property type="component" value="Unassembled WGS sequence"/>
</dbReference>
<dbReference type="EMBL" id="JARFID010000043">
    <property type="protein sequence ID" value="MDE8697359.1"/>
    <property type="molecule type" value="Genomic_DNA"/>
</dbReference>
<reference evidence="10 11" key="3">
    <citation type="journal article" date="2019" name="Nat. Med.">
        <title>A library of human gut bacterial isolates paired with longitudinal multiomics data enables mechanistic microbiome research.</title>
        <authorList>
            <person name="Poyet M."/>
            <person name="Groussin M."/>
            <person name="Gibbons S.M."/>
            <person name="Avila-Pacheco J."/>
            <person name="Jiang X."/>
            <person name="Kearney S.M."/>
            <person name="Perrotta A.R."/>
            <person name="Berdy B."/>
            <person name="Zhao S."/>
            <person name="Lieberman T.D."/>
            <person name="Swanson P.K."/>
            <person name="Smith M."/>
            <person name="Roesemann S."/>
            <person name="Alexander J.E."/>
            <person name="Rich S.A."/>
            <person name="Livny J."/>
            <person name="Vlamakis H."/>
            <person name="Clish C."/>
            <person name="Bullock K."/>
            <person name="Deik A."/>
            <person name="Scott J."/>
            <person name="Pierce K.A."/>
            <person name="Xavier R.J."/>
            <person name="Alm E.J."/>
        </authorList>
    </citation>
    <scope>NUCLEOTIDE SEQUENCE [LARGE SCALE GENOMIC DNA]</scope>
    <source>
        <strain evidence="3 10">BIOML-A6</strain>
        <strain evidence="4 11">BIOML-A8</strain>
    </source>
</reference>
<evidence type="ECO:0000313" key="9">
    <source>
        <dbReference type="Proteomes" id="UP000283341"/>
    </source>
</evidence>
<protein>
    <submittedName>
        <fullName evidence="2">Chromosome partition protein Smc</fullName>
    </submittedName>
</protein>
<dbReference type="Proteomes" id="UP000482653">
    <property type="component" value="Unassembled WGS sequence"/>
</dbReference>
<dbReference type="PROSITE" id="PS51257">
    <property type="entry name" value="PROKAR_LIPOPROTEIN"/>
    <property type="match status" value="1"/>
</dbReference>
<evidence type="ECO:0000313" key="6">
    <source>
        <dbReference type="EMBL" id="MDT4513646.1"/>
    </source>
</evidence>
<evidence type="ECO:0000313" key="5">
    <source>
        <dbReference type="EMBL" id="MDE8697359.1"/>
    </source>
</evidence>
<dbReference type="Proteomes" id="UP001221924">
    <property type="component" value="Unassembled WGS sequence"/>
</dbReference>
<gene>
    <name evidence="2" type="primary">smc_1</name>
    <name evidence="2" type="ORF">BcellWH2_03711</name>
    <name evidence="7" type="ORF">DWX97_01165</name>
    <name evidence="3" type="ORF">F2Y81_25725</name>
    <name evidence="4" type="ORF">F2Y87_13030</name>
    <name evidence="5" type="ORF">PZH42_24980</name>
    <name evidence="6" type="ORF">RO785_21985</name>
</gene>
<accession>A0A0P0G064</accession>
<evidence type="ECO:0000313" key="11">
    <source>
        <dbReference type="Proteomes" id="UP000482653"/>
    </source>
</evidence>
<organism evidence="2 8">
    <name type="scientific">Bacteroides cellulosilyticus</name>
    <dbReference type="NCBI Taxonomy" id="246787"/>
    <lineage>
        <taxon>Bacteria</taxon>
        <taxon>Pseudomonadati</taxon>
        <taxon>Bacteroidota</taxon>
        <taxon>Bacteroidia</taxon>
        <taxon>Bacteroidales</taxon>
        <taxon>Bacteroidaceae</taxon>
        <taxon>Bacteroides</taxon>
    </lineage>
</organism>
<dbReference type="Proteomes" id="UP000061809">
    <property type="component" value="Chromosome"/>
</dbReference>
<dbReference type="EMBL" id="VVYX01000013">
    <property type="protein sequence ID" value="KAA5418841.1"/>
    <property type="molecule type" value="Genomic_DNA"/>
</dbReference>
<sequence>MKKLAVLIVCAAVMASCDGLSGGSKDQLKAENDSLLMELTQRNAELDEMMGTFNDISEGFRQINAAESRVDLQRGAVSEGSLSAKQQIATDIEFIQKQMQENKEQIAKLEAMLKSSKNNSTQLKKAVESLTQELVAKTQRIEELQAELASKNIRIQELDAAVTGLSTDKEVLTAENEAKAKTVAEQDKALNTAWFVFGTKKELKDQNILTNTGLFQKKQVLKDSDINKDYFTQVDIRTTKEIKLYSKSADVLTTHPAGSYALEKDDKDQLVLKITNPKDFWSVSRYLVIQVK</sequence>
<evidence type="ECO:0000313" key="2">
    <source>
        <dbReference type="EMBL" id="ALJ60933.1"/>
    </source>
</evidence>